<keyword evidence="5" id="KW-1185">Reference proteome</keyword>
<dbReference type="AlphaFoldDB" id="A0A9W6JGK7"/>
<gene>
    <name evidence="4" type="primary">comF</name>
    <name evidence="4" type="ORF">GCM10008171_19110</name>
</gene>
<feature type="domain" description="Double zinc ribbon" evidence="3">
    <location>
        <begin position="46"/>
        <end position="94"/>
    </location>
</feature>
<evidence type="ECO:0000259" key="2">
    <source>
        <dbReference type="Pfam" id="PF00156"/>
    </source>
</evidence>
<dbReference type="Proteomes" id="UP001143364">
    <property type="component" value="Unassembled WGS sequence"/>
</dbReference>
<dbReference type="Pfam" id="PF00156">
    <property type="entry name" value="Pribosyltran"/>
    <property type="match status" value="1"/>
</dbReference>
<dbReference type="EMBL" id="BSFK01000009">
    <property type="protein sequence ID" value="GLK76657.1"/>
    <property type="molecule type" value="Genomic_DNA"/>
</dbReference>
<dbReference type="InterPro" id="IPR051910">
    <property type="entry name" value="ComF/GntX_DNA_util-trans"/>
</dbReference>
<reference evidence="4" key="2">
    <citation type="submission" date="2023-01" db="EMBL/GenBank/DDBJ databases">
        <authorList>
            <person name="Sun Q."/>
            <person name="Evtushenko L."/>
        </authorList>
    </citation>
    <scope>NUCLEOTIDE SEQUENCE</scope>
    <source>
        <strain evidence="4">VKM B-2555</strain>
    </source>
</reference>
<dbReference type="Pfam" id="PF18912">
    <property type="entry name" value="DZR_2"/>
    <property type="match status" value="1"/>
</dbReference>
<feature type="domain" description="Phosphoribosyltransferase" evidence="2">
    <location>
        <begin position="193"/>
        <end position="272"/>
    </location>
</feature>
<dbReference type="PANTHER" id="PTHR47505">
    <property type="entry name" value="DNA UTILIZATION PROTEIN YHGH"/>
    <property type="match status" value="1"/>
</dbReference>
<protein>
    <submittedName>
        <fullName evidence="4">Amidophosphoribosyltransferase</fullName>
    </submittedName>
</protein>
<organism evidence="4 5">
    <name type="scientific">Methylopila jiangsuensis</name>
    <dbReference type="NCBI Taxonomy" id="586230"/>
    <lineage>
        <taxon>Bacteria</taxon>
        <taxon>Pseudomonadati</taxon>
        <taxon>Pseudomonadota</taxon>
        <taxon>Alphaproteobacteria</taxon>
        <taxon>Hyphomicrobiales</taxon>
        <taxon>Methylopilaceae</taxon>
        <taxon>Methylopila</taxon>
    </lineage>
</organism>
<reference evidence="4" key="1">
    <citation type="journal article" date="2014" name="Int. J. Syst. Evol. Microbiol.">
        <title>Complete genome sequence of Corynebacterium casei LMG S-19264T (=DSM 44701T), isolated from a smear-ripened cheese.</title>
        <authorList>
            <consortium name="US DOE Joint Genome Institute (JGI-PGF)"/>
            <person name="Walter F."/>
            <person name="Albersmeier A."/>
            <person name="Kalinowski J."/>
            <person name="Ruckert C."/>
        </authorList>
    </citation>
    <scope>NUCLEOTIDE SEQUENCE</scope>
    <source>
        <strain evidence="4">VKM B-2555</strain>
    </source>
</reference>
<accession>A0A9W6JGK7</accession>
<evidence type="ECO:0000256" key="1">
    <source>
        <dbReference type="ARBA" id="ARBA00008007"/>
    </source>
</evidence>
<evidence type="ECO:0000313" key="4">
    <source>
        <dbReference type="EMBL" id="GLK76657.1"/>
    </source>
</evidence>
<dbReference type="PANTHER" id="PTHR47505:SF1">
    <property type="entry name" value="DNA UTILIZATION PROTEIN YHGH"/>
    <property type="match status" value="1"/>
</dbReference>
<evidence type="ECO:0000259" key="3">
    <source>
        <dbReference type="Pfam" id="PF18912"/>
    </source>
</evidence>
<dbReference type="CDD" id="cd06223">
    <property type="entry name" value="PRTases_typeI"/>
    <property type="match status" value="1"/>
</dbReference>
<proteinExistence type="inferred from homology"/>
<sequence length="279" mass="29998">MKQIHQRLRMDTERLNRADDERARRFSARGAAAGLWRGLARLGGAALDLALPPQCLACASPVASNGGLCLACWGGMRLIERPYCERLGTPFPADFGPGLVSPRALASPPAWGRARAAARFEGPARELVHRLKYADGLHLAGPMGALMARAGHELLGPDALLVPVPLHRGRMWRRRFNQSALLARQVAKISGAALELQAIERIKATRPQVGLTAAQRAANLQGAFRLSARGRALVPGRRIVLVDDVMTTGATLDRLARLLRRAGAAEVDALTFALVVNDA</sequence>
<dbReference type="InterPro" id="IPR000836">
    <property type="entry name" value="PRTase_dom"/>
</dbReference>
<evidence type="ECO:0000313" key="5">
    <source>
        <dbReference type="Proteomes" id="UP001143364"/>
    </source>
</evidence>
<dbReference type="Gene3D" id="3.40.50.2020">
    <property type="match status" value="1"/>
</dbReference>
<name>A0A9W6JGK7_9HYPH</name>
<dbReference type="InterPro" id="IPR029057">
    <property type="entry name" value="PRTase-like"/>
</dbReference>
<dbReference type="SUPFAM" id="SSF53271">
    <property type="entry name" value="PRTase-like"/>
    <property type="match status" value="1"/>
</dbReference>
<comment type="similarity">
    <text evidence="1">Belongs to the ComF/GntX family.</text>
</comment>
<comment type="caution">
    <text evidence="4">The sequence shown here is derived from an EMBL/GenBank/DDBJ whole genome shotgun (WGS) entry which is preliminary data.</text>
</comment>
<dbReference type="InterPro" id="IPR044005">
    <property type="entry name" value="DZR_2"/>
</dbReference>